<dbReference type="SMART" id="SM00304">
    <property type="entry name" value="HAMP"/>
    <property type="match status" value="1"/>
</dbReference>
<accession>A0ABZ0S7F6</accession>
<evidence type="ECO:0000313" key="7">
    <source>
        <dbReference type="EMBL" id="WPL16440.1"/>
    </source>
</evidence>
<keyword evidence="1" id="KW-0145">Chemotaxis</keyword>
<keyword evidence="4" id="KW-0812">Transmembrane</keyword>
<evidence type="ECO:0000256" key="1">
    <source>
        <dbReference type="ARBA" id="ARBA00022500"/>
    </source>
</evidence>
<dbReference type="InterPro" id="IPR051310">
    <property type="entry name" value="MCP_chemotaxis"/>
</dbReference>
<dbReference type="InterPro" id="IPR029151">
    <property type="entry name" value="Sensor-like_sf"/>
</dbReference>
<dbReference type="EMBL" id="CP121472">
    <property type="protein sequence ID" value="WPL16440.1"/>
    <property type="molecule type" value="Genomic_DNA"/>
</dbReference>
<dbReference type="InterPro" id="IPR003660">
    <property type="entry name" value="HAMP_dom"/>
</dbReference>
<dbReference type="PANTHER" id="PTHR43531:SF11">
    <property type="entry name" value="METHYL-ACCEPTING CHEMOTAXIS PROTEIN 3"/>
    <property type="match status" value="1"/>
</dbReference>
<keyword evidence="8" id="KW-1185">Reference proteome</keyword>
<feature type="domain" description="HAMP" evidence="6">
    <location>
        <begin position="342"/>
        <end position="394"/>
    </location>
</feature>
<dbReference type="PROSITE" id="PS50111">
    <property type="entry name" value="CHEMOTAXIS_TRANSDUC_2"/>
    <property type="match status" value="1"/>
</dbReference>
<reference evidence="7 8" key="1">
    <citation type="journal article" date="2023" name="Microorganisms">
        <title>Thiorhodovibrio frisius and Trv. litoralis spp. nov., Two Novel Members from a Clade of Fastidious Purple Sulfur Bacteria That Exhibit Unique Red-Shifted Light-Harvesting Capabilities.</title>
        <authorList>
            <person name="Methner A."/>
            <person name="Kuzyk S.B."/>
            <person name="Petersen J."/>
            <person name="Bauer S."/>
            <person name="Brinkmann H."/>
            <person name="Sichau K."/>
            <person name="Wanner G."/>
            <person name="Wolf J."/>
            <person name="Neumann-Schaal M."/>
            <person name="Henke P."/>
            <person name="Tank M."/>
            <person name="Sproer C."/>
            <person name="Bunk B."/>
            <person name="Overmann J."/>
        </authorList>
    </citation>
    <scope>NUCLEOTIDE SEQUENCE [LARGE SCALE GENOMIC DNA]</scope>
    <source>
        <strain evidence="7 8">DSM 6702</strain>
    </source>
</reference>
<dbReference type="InterPro" id="IPR029150">
    <property type="entry name" value="dCache_3"/>
</dbReference>
<sequence length="630" mass="67189">MRIRSKFLLPLIIGSVLLGIGGFIALNTQLRQLETAFIDMLVKAKIADVERAINDAGRGALAQAAQYSQADAVIAAYQLAGDGRFEDEADPRAQAAREQLRAQLAPMAAGYTALLGKKLQLHFHLPNARSLLRLWREKQARRDGEWVDISDDLSSFRQTVIDVNRDGRSLSGIEPGRGGFAVRGLAPVIGPDGKRLGSVEVLADFDQVLTSLQEQAGLSMQLYMNASLLPITTRLRDPQQYPVLDDRYVLIAGQEHRAISTAVDANLLGQAVSAPITKVQGEAALALFPVRDYKGESLGVMVLRYDVSGPRAIIATAQLITLLTLGLLVALPTVLGLLVLSRFVIAPVNQGLAFARHMAEGDLSANIDLHSRDELGELARALNHMAERFREVVSGVRHGTEQLGAASREVDAASQSIAQAATEQAASVEQTAGTMAQLNTLVHDNTSKAHATEEKAMDAAHEAEKGGEAVSRTVTAMKGIADKIGLIEGIAYKTNLLSLNAAIEAARAGEHGKGFTVVAAEVRKLAENSRQTALEIGQLAKDSLAVADDAGRKLAATVPKIGETATLVREIAAASQQQASGVEQVTTAMSDLERATQQNAAVSEELAATANQVSEHSQRLHETVAFFKTG</sequence>
<feature type="transmembrane region" description="Helical" evidence="4">
    <location>
        <begin position="7"/>
        <end position="26"/>
    </location>
</feature>
<organism evidence="7 8">
    <name type="scientific">Thiorhodovibrio winogradskyi</name>
    <dbReference type="NCBI Taxonomy" id="77007"/>
    <lineage>
        <taxon>Bacteria</taxon>
        <taxon>Pseudomonadati</taxon>
        <taxon>Pseudomonadota</taxon>
        <taxon>Gammaproteobacteria</taxon>
        <taxon>Chromatiales</taxon>
        <taxon>Chromatiaceae</taxon>
        <taxon>Thiorhodovibrio</taxon>
    </lineage>
</organism>
<dbReference type="RefSeq" id="WP_328986989.1">
    <property type="nucleotide sequence ID" value="NZ_CP121472.1"/>
</dbReference>
<dbReference type="Proteomes" id="UP001432180">
    <property type="component" value="Chromosome"/>
</dbReference>
<evidence type="ECO:0000259" key="5">
    <source>
        <dbReference type="PROSITE" id="PS50111"/>
    </source>
</evidence>
<dbReference type="PANTHER" id="PTHR43531">
    <property type="entry name" value="PROTEIN ICFG"/>
    <property type="match status" value="1"/>
</dbReference>
<dbReference type="CDD" id="cd06225">
    <property type="entry name" value="HAMP"/>
    <property type="match status" value="1"/>
</dbReference>
<feature type="domain" description="Methyl-accepting transducer" evidence="5">
    <location>
        <begin position="399"/>
        <end position="614"/>
    </location>
</feature>
<protein>
    <submittedName>
        <fullName evidence="7">Ribose and galactose chemoreceptor protein</fullName>
    </submittedName>
</protein>
<dbReference type="InterPro" id="IPR004089">
    <property type="entry name" value="MCPsignal_dom"/>
</dbReference>
<evidence type="ECO:0000256" key="4">
    <source>
        <dbReference type="SAM" id="Phobius"/>
    </source>
</evidence>
<dbReference type="Pfam" id="PF00015">
    <property type="entry name" value="MCPsignal"/>
    <property type="match status" value="1"/>
</dbReference>
<proteinExistence type="inferred from homology"/>
<dbReference type="SMART" id="SM00283">
    <property type="entry name" value="MA"/>
    <property type="match status" value="1"/>
</dbReference>
<evidence type="ECO:0000256" key="3">
    <source>
        <dbReference type="PROSITE-ProRule" id="PRU00284"/>
    </source>
</evidence>
<keyword evidence="4" id="KW-0472">Membrane</keyword>
<evidence type="ECO:0000256" key="2">
    <source>
        <dbReference type="ARBA" id="ARBA00029447"/>
    </source>
</evidence>
<dbReference type="Gene3D" id="1.10.287.950">
    <property type="entry name" value="Methyl-accepting chemotaxis protein"/>
    <property type="match status" value="1"/>
</dbReference>
<dbReference type="SUPFAM" id="SSF58104">
    <property type="entry name" value="Methyl-accepting chemotaxis protein (MCP) signaling domain"/>
    <property type="match status" value="1"/>
</dbReference>
<dbReference type="SUPFAM" id="SSF103190">
    <property type="entry name" value="Sensory domain-like"/>
    <property type="match status" value="1"/>
</dbReference>
<keyword evidence="3" id="KW-0807">Transducer</keyword>
<keyword evidence="4" id="KW-1133">Transmembrane helix</keyword>
<evidence type="ECO:0000313" key="8">
    <source>
        <dbReference type="Proteomes" id="UP001432180"/>
    </source>
</evidence>
<comment type="similarity">
    <text evidence="2">Belongs to the methyl-accepting chemotaxis (MCP) protein family.</text>
</comment>
<name>A0ABZ0S7F6_9GAMM</name>
<gene>
    <name evidence="7" type="primary">trg</name>
    <name evidence="7" type="ORF">Thiowin_01394</name>
</gene>
<evidence type="ECO:0000259" key="6">
    <source>
        <dbReference type="PROSITE" id="PS50885"/>
    </source>
</evidence>
<dbReference type="Pfam" id="PF00672">
    <property type="entry name" value="HAMP"/>
    <property type="match status" value="1"/>
</dbReference>
<dbReference type="PROSITE" id="PS50885">
    <property type="entry name" value="HAMP"/>
    <property type="match status" value="1"/>
</dbReference>
<dbReference type="Pfam" id="PF14827">
    <property type="entry name" value="dCache_3"/>
    <property type="match status" value="1"/>
</dbReference>